<dbReference type="InterPro" id="IPR029063">
    <property type="entry name" value="SAM-dependent_MTases_sf"/>
</dbReference>
<dbReference type="SUPFAM" id="SSF53335">
    <property type="entry name" value="S-adenosyl-L-methionine-dependent methyltransferases"/>
    <property type="match status" value="1"/>
</dbReference>
<dbReference type="GO" id="GO:0032259">
    <property type="term" value="P:methylation"/>
    <property type="evidence" value="ECO:0007669"/>
    <property type="project" value="UniProtKB-KW"/>
</dbReference>
<sequence>MPPKPELLAEIYRLASATQALAGIGAALRLRQTGGHPDDEVRTRLDAYFRTLLPAGADRLTDEDVAALDFVDLFFEEAAELLHHPGRPPREGVTDPVLLQAQGRLSRQTFTAIAALAGTRPSLTEALQGRILDVGTGAGGLILEAVDRCPSIDAVGIDVWRPALELARANAAASPHAQRLRVRELDVRDLDEVAAYTLAWLPTVYLSRATTETAIERIGTALAPGGYVVLGYHVPPSDPSARAFSELRLARSGGQGWDPAELEHALASRGFTDVETSTPIPGVNFVVARRAGRS</sequence>
<comment type="caution">
    <text evidence="2">The sequence shown here is derived from an EMBL/GenBank/DDBJ whole genome shotgun (WGS) entry which is preliminary data.</text>
</comment>
<dbReference type="InterPro" id="IPR041698">
    <property type="entry name" value="Methyltransf_25"/>
</dbReference>
<name>A0ABW5FYW9_9PSEU</name>
<feature type="domain" description="Methyltransferase" evidence="1">
    <location>
        <begin position="131"/>
        <end position="226"/>
    </location>
</feature>
<dbReference type="GO" id="GO:0008168">
    <property type="term" value="F:methyltransferase activity"/>
    <property type="evidence" value="ECO:0007669"/>
    <property type="project" value="UniProtKB-KW"/>
</dbReference>
<evidence type="ECO:0000259" key="1">
    <source>
        <dbReference type="Pfam" id="PF13649"/>
    </source>
</evidence>
<protein>
    <submittedName>
        <fullName evidence="2">SAM-dependent methyltransferase</fullName>
        <ecNumber evidence="2">2.1.1.-</ecNumber>
    </submittedName>
</protein>
<dbReference type="Proteomes" id="UP001597417">
    <property type="component" value="Unassembled WGS sequence"/>
</dbReference>
<dbReference type="EMBL" id="JBHUKR010000017">
    <property type="protein sequence ID" value="MFD2420243.1"/>
    <property type="molecule type" value="Genomic_DNA"/>
</dbReference>
<gene>
    <name evidence="2" type="ORF">ACFSXZ_28320</name>
</gene>
<organism evidence="2 3">
    <name type="scientific">Amycolatopsis pigmentata</name>
    <dbReference type="NCBI Taxonomy" id="450801"/>
    <lineage>
        <taxon>Bacteria</taxon>
        <taxon>Bacillati</taxon>
        <taxon>Actinomycetota</taxon>
        <taxon>Actinomycetes</taxon>
        <taxon>Pseudonocardiales</taxon>
        <taxon>Pseudonocardiaceae</taxon>
        <taxon>Amycolatopsis</taxon>
    </lineage>
</organism>
<keyword evidence="2" id="KW-0808">Transferase</keyword>
<keyword evidence="3" id="KW-1185">Reference proteome</keyword>
<proteinExistence type="predicted"/>
<keyword evidence="2" id="KW-0489">Methyltransferase</keyword>
<dbReference type="EC" id="2.1.1.-" evidence="2"/>
<evidence type="ECO:0000313" key="2">
    <source>
        <dbReference type="EMBL" id="MFD2420243.1"/>
    </source>
</evidence>
<dbReference type="Pfam" id="PF13649">
    <property type="entry name" value="Methyltransf_25"/>
    <property type="match status" value="1"/>
</dbReference>
<reference evidence="3" key="1">
    <citation type="journal article" date="2019" name="Int. J. Syst. Evol. Microbiol.">
        <title>The Global Catalogue of Microorganisms (GCM) 10K type strain sequencing project: providing services to taxonomists for standard genome sequencing and annotation.</title>
        <authorList>
            <consortium name="The Broad Institute Genomics Platform"/>
            <consortium name="The Broad Institute Genome Sequencing Center for Infectious Disease"/>
            <person name="Wu L."/>
            <person name="Ma J."/>
        </authorList>
    </citation>
    <scope>NUCLEOTIDE SEQUENCE [LARGE SCALE GENOMIC DNA]</scope>
    <source>
        <strain evidence="3">CGMCC 4.7645</strain>
    </source>
</reference>
<dbReference type="CDD" id="cd02440">
    <property type="entry name" value="AdoMet_MTases"/>
    <property type="match status" value="1"/>
</dbReference>
<evidence type="ECO:0000313" key="3">
    <source>
        <dbReference type="Proteomes" id="UP001597417"/>
    </source>
</evidence>
<accession>A0ABW5FYW9</accession>
<dbReference type="RefSeq" id="WP_378268267.1">
    <property type="nucleotide sequence ID" value="NZ_JBHUKR010000017.1"/>
</dbReference>
<dbReference type="Gene3D" id="3.40.50.150">
    <property type="entry name" value="Vaccinia Virus protein VP39"/>
    <property type="match status" value="1"/>
</dbReference>